<comment type="caution">
    <text evidence="2">The sequence shown here is derived from an EMBL/GenBank/DDBJ whole genome shotgun (WGS) entry which is preliminary data.</text>
</comment>
<protein>
    <submittedName>
        <fullName evidence="2">Uncharacterized protein</fullName>
    </submittedName>
</protein>
<dbReference type="EMBL" id="JANAWD010000024">
    <property type="protein sequence ID" value="KAJ3490683.1"/>
    <property type="molecule type" value="Genomic_DNA"/>
</dbReference>
<sequence length="260" mass="29366">MGRPFGNAGEDDGSDEVEETVSQAMTRIRNLKFRSSPRSTGVIPFLGYKLLRQLQPETLRSLDLSLPDGPTTVAVSNFTQALAPGLHHLSLDLRFVSLGLQESHAFLNCIPDFTSLQTLEISIMLCSPYMLRNTPQEIRRIFDYVINLLTALPPSSHTSLRRFRITWSSFDSSSPARPLAQEDLNALGPVLEDFKGLERVEFVWEGPSYDWWCPKPSVLVNAEEFIINTLVWPEGVRSAKEFLPDLRSRKILFFSFKSAC</sequence>
<proteinExistence type="predicted"/>
<organism evidence="2 3">
    <name type="scientific">Meripilus lineatus</name>
    <dbReference type="NCBI Taxonomy" id="2056292"/>
    <lineage>
        <taxon>Eukaryota</taxon>
        <taxon>Fungi</taxon>
        <taxon>Dikarya</taxon>
        <taxon>Basidiomycota</taxon>
        <taxon>Agaricomycotina</taxon>
        <taxon>Agaricomycetes</taxon>
        <taxon>Polyporales</taxon>
        <taxon>Meripilaceae</taxon>
        <taxon>Meripilus</taxon>
    </lineage>
</organism>
<gene>
    <name evidence="2" type="ORF">NLI96_g1275</name>
</gene>
<dbReference type="Proteomes" id="UP001212997">
    <property type="component" value="Unassembled WGS sequence"/>
</dbReference>
<evidence type="ECO:0000256" key="1">
    <source>
        <dbReference type="SAM" id="MobiDB-lite"/>
    </source>
</evidence>
<accession>A0AAD5VAV9</accession>
<name>A0AAD5VAV9_9APHY</name>
<evidence type="ECO:0000313" key="3">
    <source>
        <dbReference type="Proteomes" id="UP001212997"/>
    </source>
</evidence>
<keyword evidence="3" id="KW-1185">Reference proteome</keyword>
<evidence type="ECO:0000313" key="2">
    <source>
        <dbReference type="EMBL" id="KAJ3490683.1"/>
    </source>
</evidence>
<feature type="compositionally biased region" description="Acidic residues" evidence="1">
    <location>
        <begin position="9"/>
        <end position="19"/>
    </location>
</feature>
<feature type="region of interest" description="Disordered" evidence="1">
    <location>
        <begin position="1"/>
        <end position="20"/>
    </location>
</feature>
<reference evidence="2" key="1">
    <citation type="submission" date="2022-07" db="EMBL/GenBank/DDBJ databases">
        <title>Genome Sequence of Physisporinus lineatus.</title>
        <authorList>
            <person name="Buettner E."/>
        </authorList>
    </citation>
    <scope>NUCLEOTIDE SEQUENCE</scope>
    <source>
        <strain evidence="2">VT162</strain>
    </source>
</reference>
<dbReference type="AlphaFoldDB" id="A0AAD5VAV9"/>